<sequence>MNEMSPGGPYGPPEQSCAEEHDDYELTTLGYEQKLHRTMGPFTSFALAFSMVSINTGIIALFSDPFMRVGGAGILLWLLVVPPMGTIVLVYAHMAGRMPITGYAYQWTTRLAGSHFGWFTGWIALISFIAGTSAISTAIGTVFAPEIWEHPTRFQIQGLSVGATLVVCLLNIYGIRLATRMNDIGAVIELVGTAMLVLALLAGLLFVFHDTQKVDMFLSLQPVGGASLTLGSVALGMLLPVSVLLGWDGAADLAEETLDPRRTAPRSMIRAFLISGILGFVLLVLLALCIPGDLSVFFSVPENPVLHIVRSRLGIVAAAGMVAVAFISILACLIANMAVATRMVFALSRDNMLPASRFLGRVHATRGTPDAAIVFVTAIAVLLDCASGGFVAAIYSMVGLAYYLTYFLTLIAVIIACYKGRVPAVIPGVFDLGSWLLPVTAIGVVWTVLVIVTLVFSRENMAGTMMAGVMFFIGLAWWFLMLRQRLVSGSAGVPALHDK</sequence>
<evidence type="ECO:0000313" key="8">
    <source>
        <dbReference type="Proteomes" id="UP000522590"/>
    </source>
</evidence>
<keyword evidence="4 6" id="KW-1133">Transmembrane helix</keyword>
<evidence type="ECO:0000256" key="4">
    <source>
        <dbReference type="ARBA" id="ARBA00022989"/>
    </source>
</evidence>
<organism evidence="7 8">
    <name type="scientific">Komagataeibacter swingsii</name>
    <dbReference type="NCBI Taxonomy" id="215220"/>
    <lineage>
        <taxon>Bacteria</taxon>
        <taxon>Pseudomonadati</taxon>
        <taxon>Pseudomonadota</taxon>
        <taxon>Alphaproteobacteria</taxon>
        <taxon>Acetobacterales</taxon>
        <taxon>Acetobacteraceae</taxon>
        <taxon>Komagataeibacter</taxon>
    </lineage>
</organism>
<dbReference type="Gene3D" id="1.20.1740.10">
    <property type="entry name" value="Amino acid/polyamine transporter I"/>
    <property type="match status" value="1"/>
</dbReference>
<feature type="transmembrane region" description="Helical" evidence="6">
    <location>
        <begin position="228"/>
        <end position="247"/>
    </location>
</feature>
<protein>
    <submittedName>
        <fullName evidence="7">Amino acid permease</fullName>
    </submittedName>
</protein>
<keyword evidence="3 6" id="KW-0812">Transmembrane</keyword>
<name>A0A850P3H1_9PROT</name>
<feature type="transmembrane region" description="Helical" evidence="6">
    <location>
        <begin position="187"/>
        <end position="208"/>
    </location>
</feature>
<feature type="transmembrane region" description="Helical" evidence="6">
    <location>
        <begin position="314"/>
        <end position="339"/>
    </location>
</feature>
<gene>
    <name evidence="7" type="ORF">HUK81_11855</name>
</gene>
<feature type="transmembrane region" description="Helical" evidence="6">
    <location>
        <begin position="401"/>
        <end position="420"/>
    </location>
</feature>
<comment type="subcellular location">
    <subcellularLocation>
        <location evidence="1">Membrane</location>
        <topology evidence="1">Multi-pass membrane protein</topology>
    </subcellularLocation>
</comment>
<feature type="transmembrane region" description="Helical" evidence="6">
    <location>
        <begin position="371"/>
        <end position="395"/>
    </location>
</feature>
<dbReference type="RefSeq" id="WP_176643483.1">
    <property type="nucleotide sequence ID" value="NZ_JABXXS010000027.1"/>
</dbReference>
<accession>A0A850P3H1</accession>
<evidence type="ECO:0000256" key="1">
    <source>
        <dbReference type="ARBA" id="ARBA00004141"/>
    </source>
</evidence>
<dbReference type="PANTHER" id="PTHR45649:SF26">
    <property type="entry name" value="OS04G0435100 PROTEIN"/>
    <property type="match status" value="1"/>
</dbReference>
<feature type="transmembrane region" description="Helical" evidence="6">
    <location>
        <begin position="432"/>
        <end position="456"/>
    </location>
</feature>
<keyword evidence="2" id="KW-0813">Transport</keyword>
<dbReference type="GO" id="GO:0022857">
    <property type="term" value="F:transmembrane transporter activity"/>
    <property type="evidence" value="ECO:0007669"/>
    <property type="project" value="InterPro"/>
</dbReference>
<dbReference type="GO" id="GO:0016020">
    <property type="term" value="C:membrane"/>
    <property type="evidence" value="ECO:0007669"/>
    <property type="project" value="UniProtKB-SubCell"/>
</dbReference>
<feature type="transmembrane region" description="Helical" evidence="6">
    <location>
        <begin position="268"/>
        <end position="294"/>
    </location>
</feature>
<dbReference type="Pfam" id="PF13520">
    <property type="entry name" value="AA_permease_2"/>
    <property type="match status" value="1"/>
</dbReference>
<dbReference type="PIRSF" id="PIRSF006060">
    <property type="entry name" value="AA_transporter"/>
    <property type="match status" value="1"/>
</dbReference>
<feature type="transmembrane region" description="Helical" evidence="6">
    <location>
        <begin position="74"/>
        <end position="95"/>
    </location>
</feature>
<feature type="transmembrane region" description="Helical" evidence="6">
    <location>
        <begin position="42"/>
        <end position="62"/>
    </location>
</feature>
<evidence type="ECO:0000313" key="7">
    <source>
        <dbReference type="EMBL" id="NVN37623.1"/>
    </source>
</evidence>
<dbReference type="EMBL" id="JABXXS010000027">
    <property type="protein sequence ID" value="NVN37623.1"/>
    <property type="molecule type" value="Genomic_DNA"/>
</dbReference>
<reference evidence="7 8" key="1">
    <citation type="submission" date="2020-06" db="EMBL/GenBank/DDBJ databases">
        <title>Description of novel acetic acid bacteria.</title>
        <authorList>
            <person name="Sombolestani A."/>
        </authorList>
    </citation>
    <scope>NUCLEOTIDE SEQUENCE [LARGE SCALE GENOMIC DNA]</scope>
    <source>
        <strain evidence="7 8">LMG 25</strain>
    </source>
</reference>
<keyword evidence="5 6" id="KW-0472">Membrane</keyword>
<feature type="transmembrane region" description="Helical" evidence="6">
    <location>
        <begin position="462"/>
        <end position="480"/>
    </location>
</feature>
<dbReference type="InterPro" id="IPR002293">
    <property type="entry name" value="AA/rel_permease1"/>
</dbReference>
<feature type="transmembrane region" description="Helical" evidence="6">
    <location>
        <begin position="156"/>
        <end position="175"/>
    </location>
</feature>
<dbReference type="Proteomes" id="UP000522590">
    <property type="component" value="Unassembled WGS sequence"/>
</dbReference>
<dbReference type="AlphaFoldDB" id="A0A850P3H1"/>
<dbReference type="PANTHER" id="PTHR45649">
    <property type="entry name" value="AMINO-ACID PERMEASE BAT1"/>
    <property type="match status" value="1"/>
</dbReference>
<comment type="caution">
    <text evidence="7">The sequence shown here is derived from an EMBL/GenBank/DDBJ whole genome shotgun (WGS) entry which is preliminary data.</text>
</comment>
<evidence type="ECO:0000256" key="5">
    <source>
        <dbReference type="ARBA" id="ARBA00023136"/>
    </source>
</evidence>
<feature type="transmembrane region" description="Helical" evidence="6">
    <location>
        <begin position="116"/>
        <end position="144"/>
    </location>
</feature>
<proteinExistence type="predicted"/>
<evidence type="ECO:0000256" key="2">
    <source>
        <dbReference type="ARBA" id="ARBA00022448"/>
    </source>
</evidence>
<evidence type="ECO:0000256" key="6">
    <source>
        <dbReference type="SAM" id="Phobius"/>
    </source>
</evidence>
<evidence type="ECO:0000256" key="3">
    <source>
        <dbReference type="ARBA" id="ARBA00022692"/>
    </source>
</evidence>